<dbReference type="InterPro" id="IPR003774">
    <property type="entry name" value="AlgH-like"/>
</dbReference>
<comment type="caution">
    <text evidence="2">The sequence shown here is derived from an EMBL/GenBank/DDBJ whole genome shotgun (WGS) entry which is preliminary data.</text>
</comment>
<dbReference type="eggNOG" id="COG1678">
    <property type="taxonomic scope" value="Bacteria"/>
</dbReference>
<comment type="similarity">
    <text evidence="1">Belongs to the UPF0301 (AlgH) family.</text>
</comment>
<name>B4CVG9_9BACT</name>
<evidence type="ECO:0000256" key="1">
    <source>
        <dbReference type="ARBA" id="ARBA00009600"/>
    </source>
</evidence>
<sequence precursor="true">MREFASSSISLAGSLLIAHPGLLDPNFRRSVLFISSNDAQEGSFGLIINRPASRTVAELLPNKDLGMLSRVPVFLGGPVATDQLVFAAFQWHEETERMVCRPHLVIDEAAEIVHDETTIVRAFVGYAGWSKGQLEGELAQRTWLVRPAARDTLDLERCPTLWREITSTFGPWFRLLAEAPDDTTSN</sequence>
<dbReference type="FunCoup" id="B4CVG9">
    <property type="interactions" value="255"/>
</dbReference>
<dbReference type="Gene3D" id="3.40.1740.10">
    <property type="entry name" value="VC0467-like"/>
    <property type="match status" value="1"/>
</dbReference>
<dbReference type="Proteomes" id="UP000005824">
    <property type="component" value="Unassembled WGS sequence"/>
</dbReference>
<dbReference type="PANTHER" id="PTHR30327:SF1">
    <property type="entry name" value="UPF0301 PROTEIN YQGE"/>
    <property type="match status" value="1"/>
</dbReference>
<protein>
    <submittedName>
        <fullName evidence="2">Uncharacterized protein</fullName>
    </submittedName>
</protein>
<accession>B4CVG9</accession>
<organism evidence="2 3">
    <name type="scientific">Chthoniobacter flavus Ellin428</name>
    <dbReference type="NCBI Taxonomy" id="497964"/>
    <lineage>
        <taxon>Bacteria</taxon>
        <taxon>Pseudomonadati</taxon>
        <taxon>Verrucomicrobiota</taxon>
        <taxon>Spartobacteria</taxon>
        <taxon>Chthoniobacterales</taxon>
        <taxon>Chthoniobacteraceae</taxon>
        <taxon>Chthoniobacter</taxon>
    </lineage>
</organism>
<dbReference type="RefSeq" id="WP_006977983.1">
    <property type="nucleotide sequence ID" value="NZ_ABVL01000002.1"/>
</dbReference>
<keyword evidence="3" id="KW-1185">Reference proteome</keyword>
<dbReference type="PANTHER" id="PTHR30327">
    <property type="entry name" value="UNCHARACTERIZED PROTEIN YQGE"/>
    <property type="match status" value="1"/>
</dbReference>
<evidence type="ECO:0000313" key="3">
    <source>
        <dbReference type="Proteomes" id="UP000005824"/>
    </source>
</evidence>
<dbReference type="AlphaFoldDB" id="B4CVG9"/>
<dbReference type="GO" id="GO:0005829">
    <property type="term" value="C:cytosol"/>
    <property type="evidence" value="ECO:0007669"/>
    <property type="project" value="TreeGrafter"/>
</dbReference>
<dbReference type="SUPFAM" id="SSF143456">
    <property type="entry name" value="VC0467-like"/>
    <property type="match status" value="1"/>
</dbReference>
<dbReference type="Pfam" id="PF02622">
    <property type="entry name" value="DUF179"/>
    <property type="match status" value="1"/>
</dbReference>
<dbReference type="InParanoid" id="B4CVG9"/>
<gene>
    <name evidence="2" type="ORF">CfE428DRAFT_0656</name>
</gene>
<reference evidence="2 3" key="1">
    <citation type="journal article" date="2011" name="J. Bacteriol.">
        <title>Genome sequence of Chthoniobacter flavus Ellin428, an aerobic heterotrophic soil bacterium.</title>
        <authorList>
            <person name="Kant R."/>
            <person name="van Passel M.W."/>
            <person name="Palva A."/>
            <person name="Lucas S."/>
            <person name="Lapidus A."/>
            <person name="Glavina Del Rio T."/>
            <person name="Dalin E."/>
            <person name="Tice H."/>
            <person name="Bruce D."/>
            <person name="Goodwin L."/>
            <person name="Pitluck S."/>
            <person name="Larimer F.W."/>
            <person name="Land M.L."/>
            <person name="Hauser L."/>
            <person name="Sangwan P."/>
            <person name="de Vos W.M."/>
            <person name="Janssen P.H."/>
            <person name="Smidt H."/>
        </authorList>
    </citation>
    <scope>NUCLEOTIDE SEQUENCE [LARGE SCALE GENOMIC DNA]</scope>
    <source>
        <strain evidence="2 3">Ellin428</strain>
    </source>
</reference>
<proteinExistence type="inferred from homology"/>
<dbReference type="STRING" id="497964.CfE428DRAFT_0656"/>
<evidence type="ECO:0000313" key="2">
    <source>
        <dbReference type="EMBL" id="EDY21411.1"/>
    </source>
</evidence>
<dbReference type="EMBL" id="ABVL01000002">
    <property type="protein sequence ID" value="EDY21411.1"/>
    <property type="molecule type" value="Genomic_DNA"/>
</dbReference>